<feature type="domain" description="SLC26A/SulP transporter" evidence="6">
    <location>
        <begin position="13"/>
        <end position="397"/>
    </location>
</feature>
<evidence type="ECO:0000256" key="1">
    <source>
        <dbReference type="ARBA" id="ARBA00004141"/>
    </source>
</evidence>
<reference evidence="7 8" key="1">
    <citation type="submission" date="2022-12" db="EMBL/GenBank/DDBJ databases">
        <title>Chitinophagaceae gen. sp. nov., a new member of the family Chitinophagaceae, isolated from soil in a chemical factory.</title>
        <authorList>
            <person name="Ke Z."/>
        </authorList>
    </citation>
    <scope>NUCLEOTIDE SEQUENCE [LARGE SCALE GENOMIC DNA]</scope>
    <source>
        <strain evidence="7 8">LY-5</strain>
    </source>
</reference>
<sequence length="555" mass="59229">MKSSIGKSPFWNLKGDLLSGVVVFLIALPLCLAIAQASQAPLFSGIVAGVIGGVVIGFFSKSPLSVSGPAAGLVAIVIGALQQLGAFEIFLCAVVVAGFFQLILGLLKAGSIASYFPTSVIEGMLAGIGITIIYKQIPDATGYGNPNAAAGMVDAEDGIAFSNITEALKHIEPGAVILTLLGLGLLILWTTKPFRKVQLIPAGLMVVVICTLVNNLFASVAPDLYLSNSHLVQLPIPDSASEFFGQFISPDFSGFTNPLVWQTGLVIAVVASIETLLCIEATDKLDPLKRTTSGNKELLAQGVGNMASGFLGGLPITSVIVRSSANINAGAKTKIATITHGILLFVCVASIPAILNLIPKAALAAILIFTGYRLARPAIFKHMWHAGKKQFIPFVITVIAVFALDLLKGVALGLLISIFYILRHNLKTPYFFNKTVSGDSNVIRLELAQEVSFLNKASIKLTLDHLPENSTVVFDGSNTVYIDYDVLTEIEEFREVVSKERNITVKFIGFAADIGLENTHKESGDDFVDYNEFLNDYLKINGNDSKKGKESQLLN</sequence>
<feature type="transmembrane region" description="Helical" evidence="5">
    <location>
        <begin position="72"/>
        <end position="100"/>
    </location>
</feature>
<dbReference type="RefSeq" id="WP_407030777.1">
    <property type="nucleotide sequence ID" value="NZ_JAQGEF010000006.1"/>
</dbReference>
<evidence type="ECO:0000259" key="6">
    <source>
        <dbReference type="Pfam" id="PF00916"/>
    </source>
</evidence>
<proteinExistence type="predicted"/>
<dbReference type="InterPro" id="IPR001902">
    <property type="entry name" value="SLC26A/SulP_fam"/>
</dbReference>
<name>A0ABT4UJN8_9BACT</name>
<accession>A0ABT4UJN8</accession>
<feature type="transmembrane region" description="Helical" evidence="5">
    <location>
        <begin position="112"/>
        <end position="134"/>
    </location>
</feature>
<keyword evidence="2 5" id="KW-0812">Transmembrane</keyword>
<evidence type="ECO:0000256" key="4">
    <source>
        <dbReference type="ARBA" id="ARBA00023136"/>
    </source>
</evidence>
<feature type="transmembrane region" description="Helical" evidence="5">
    <location>
        <begin position="298"/>
        <end position="321"/>
    </location>
</feature>
<dbReference type="InterPro" id="IPR011547">
    <property type="entry name" value="SLC26A/SulP_dom"/>
</dbReference>
<dbReference type="EMBL" id="JAQGEF010000006">
    <property type="protein sequence ID" value="MDA3614450.1"/>
    <property type="molecule type" value="Genomic_DNA"/>
</dbReference>
<dbReference type="Pfam" id="PF00916">
    <property type="entry name" value="Sulfate_transp"/>
    <property type="match status" value="1"/>
</dbReference>
<feature type="transmembrane region" description="Helical" evidence="5">
    <location>
        <begin position="42"/>
        <end position="60"/>
    </location>
</feature>
<evidence type="ECO:0000256" key="5">
    <source>
        <dbReference type="SAM" id="Phobius"/>
    </source>
</evidence>
<comment type="subcellular location">
    <subcellularLocation>
        <location evidence="1">Membrane</location>
        <topology evidence="1">Multi-pass membrane protein</topology>
    </subcellularLocation>
</comment>
<dbReference type="PANTHER" id="PTHR11814">
    <property type="entry name" value="SULFATE TRANSPORTER"/>
    <property type="match status" value="1"/>
</dbReference>
<evidence type="ECO:0000313" key="8">
    <source>
        <dbReference type="Proteomes" id="UP001210231"/>
    </source>
</evidence>
<dbReference type="Proteomes" id="UP001210231">
    <property type="component" value="Unassembled WGS sequence"/>
</dbReference>
<evidence type="ECO:0000256" key="2">
    <source>
        <dbReference type="ARBA" id="ARBA00022692"/>
    </source>
</evidence>
<comment type="caution">
    <text evidence="7">The sequence shown here is derived from an EMBL/GenBank/DDBJ whole genome shotgun (WGS) entry which is preliminary data.</text>
</comment>
<feature type="transmembrane region" description="Helical" evidence="5">
    <location>
        <begin position="17"/>
        <end position="35"/>
    </location>
</feature>
<evidence type="ECO:0000256" key="3">
    <source>
        <dbReference type="ARBA" id="ARBA00022989"/>
    </source>
</evidence>
<protein>
    <submittedName>
        <fullName evidence="7">SulP family inorganic anion transporter</fullName>
    </submittedName>
</protein>
<gene>
    <name evidence="7" type="ORF">O3P16_06495</name>
</gene>
<keyword evidence="3 5" id="KW-1133">Transmembrane helix</keyword>
<evidence type="ECO:0000313" key="7">
    <source>
        <dbReference type="EMBL" id="MDA3614450.1"/>
    </source>
</evidence>
<organism evidence="7 8">
    <name type="scientific">Polluticaenibacter yanchengensis</name>
    <dbReference type="NCBI Taxonomy" id="3014562"/>
    <lineage>
        <taxon>Bacteria</taxon>
        <taxon>Pseudomonadati</taxon>
        <taxon>Bacteroidota</taxon>
        <taxon>Chitinophagia</taxon>
        <taxon>Chitinophagales</taxon>
        <taxon>Chitinophagaceae</taxon>
        <taxon>Polluticaenibacter</taxon>
    </lineage>
</organism>
<feature type="transmembrane region" description="Helical" evidence="5">
    <location>
        <begin position="171"/>
        <end position="190"/>
    </location>
</feature>
<keyword evidence="8" id="KW-1185">Reference proteome</keyword>
<feature type="transmembrane region" description="Helical" evidence="5">
    <location>
        <begin position="391"/>
        <end position="422"/>
    </location>
</feature>
<feature type="transmembrane region" description="Helical" evidence="5">
    <location>
        <begin position="259"/>
        <end position="277"/>
    </location>
</feature>
<keyword evidence="4 5" id="KW-0472">Membrane</keyword>
<feature type="transmembrane region" description="Helical" evidence="5">
    <location>
        <begin position="341"/>
        <end position="370"/>
    </location>
</feature>
<feature type="transmembrane region" description="Helical" evidence="5">
    <location>
        <begin position="202"/>
        <end position="221"/>
    </location>
</feature>